<dbReference type="HOGENOM" id="CLU_1397526_0_0_1"/>
<keyword evidence="2" id="KW-1185">Reference proteome</keyword>
<gene>
    <name evidence="1" type="ORF">CRE_22381</name>
</gene>
<accession>E3MEE4</accession>
<reference evidence="1" key="1">
    <citation type="submission" date="2007-07" db="EMBL/GenBank/DDBJ databases">
        <title>PCAP assembly of the Caenorhabditis remanei genome.</title>
        <authorList>
            <consortium name="The Caenorhabditis remanei Sequencing Consortium"/>
            <person name="Wilson R.K."/>
        </authorList>
    </citation>
    <scope>NUCLEOTIDE SEQUENCE [LARGE SCALE GENOMIC DNA]</scope>
    <source>
        <strain evidence="1">PB4641</strain>
    </source>
</reference>
<dbReference type="EMBL" id="DS268438">
    <property type="protein sequence ID" value="EFO99435.1"/>
    <property type="molecule type" value="Genomic_DNA"/>
</dbReference>
<dbReference type="Proteomes" id="UP000008281">
    <property type="component" value="Unassembled WGS sequence"/>
</dbReference>
<protein>
    <submittedName>
        <fullName evidence="1">Uncharacterized protein</fullName>
    </submittedName>
</protein>
<dbReference type="AlphaFoldDB" id="E3MEE4"/>
<proteinExistence type="predicted"/>
<evidence type="ECO:0000313" key="1">
    <source>
        <dbReference type="EMBL" id="EFO99435.1"/>
    </source>
</evidence>
<name>E3MEE4_CAERE</name>
<organism evidence="2">
    <name type="scientific">Caenorhabditis remanei</name>
    <name type="common">Caenorhabditis vulgaris</name>
    <dbReference type="NCBI Taxonomy" id="31234"/>
    <lineage>
        <taxon>Eukaryota</taxon>
        <taxon>Metazoa</taxon>
        <taxon>Ecdysozoa</taxon>
        <taxon>Nematoda</taxon>
        <taxon>Chromadorea</taxon>
        <taxon>Rhabditida</taxon>
        <taxon>Rhabditina</taxon>
        <taxon>Rhabditomorpha</taxon>
        <taxon>Rhabditoidea</taxon>
        <taxon>Rhabditidae</taxon>
        <taxon>Peloderinae</taxon>
        <taxon>Caenorhabditis</taxon>
    </lineage>
</organism>
<evidence type="ECO:0000313" key="2">
    <source>
        <dbReference type="Proteomes" id="UP000008281"/>
    </source>
</evidence>
<sequence>MKLRAAILLFFLLTILLAKKYKKVRKPVTSAKSTIQKVVTKFTCSLNASYCIFGKLYETGWLSEELLQLPLICNRRGGPVLQKVAPFGKNNVFKKKDYQIKMQYYHNCSTDNMVRKIEKSFTYVPMKKTKGTSLFKIQLKDNGYLFDQTFGPFVAKLVYPENVLDWGLGRIVHKDDLGRKTKWTDKHGNLYLKMQ</sequence>